<evidence type="ECO:0000259" key="7">
    <source>
        <dbReference type="Pfam" id="PF02687"/>
    </source>
</evidence>
<feature type="transmembrane region" description="Helical" evidence="6">
    <location>
        <begin position="20"/>
        <end position="42"/>
    </location>
</feature>
<keyword evidence="5 6" id="KW-0472">Membrane</keyword>
<evidence type="ECO:0000313" key="9">
    <source>
        <dbReference type="EMBL" id="CUS33227.1"/>
    </source>
</evidence>
<feature type="transmembrane region" description="Helical" evidence="6">
    <location>
        <begin position="272"/>
        <end position="296"/>
    </location>
</feature>
<dbReference type="GO" id="GO:0005886">
    <property type="term" value="C:plasma membrane"/>
    <property type="evidence" value="ECO:0007669"/>
    <property type="project" value="UniProtKB-SubCell"/>
</dbReference>
<evidence type="ECO:0000256" key="1">
    <source>
        <dbReference type="ARBA" id="ARBA00004651"/>
    </source>
</evidence>
<evidence type="ECO:0000256" key="5">
    <source>
        <dbReference type="ARBA" id="ARBA00023136"/>
    </source>
</evidence>
<comment type="subcellular location">
    <subcellularLocation>
        <location evidence="1">Cell membrane</location>
        <topology evidence="1">Multi-pass membrane protein</topology>
    </subcellularLocation>
</comment>
<evidence type="ECO:0000256" key="3">
    <source>
        <dbReference type="ARBA" id="ARBA00022692"/>
    </source>
</evidence>
<keyword evidence="3 6" id="KW-0812">Transmembrane</keyword>
<dbReference type="InterPro" id="IPR025857">
    <property type="entry name" value="MacB_PCD"/>
</dbReference>
<feature type="domain" description="ABC3 transporter permease C-terminal" evidence="7">
    <location>
        <begin position="275"/>
        <end position="401"/>
    </location>
</feature>
<feature type="transmembrane region" description="Helical" evidence="6">
    <location>
        <begin position="817"/>
        <end position="840"/>
    </location>
</feature>
<feature type="transmembrane region" description="Helical" evidence="6">
    <location>
        <begin position="376"/>
        <end position="398"/>
    </location>
</feature>
<dbReference type="Proteomes" id="UP000199032">
    <property type="component" value="Unassembled WGS sequence"/>
</dbReference>
<dbReference type="InterPro" id="IPR003838">
    <property type="entry name" value="ABC3_permease_C"/>
</dbReference>
<feature type="transmembrane region" description="Helical" evidence="6">
    <location>
        <begin position="437"/>
        <end position="456"/>
    </location>
</feature>
<evidence type="ECO:0000256" key="6">
    <source>
        <dbReference type="SAM" id="Phobius"/>
    </source>
</evidence>
<keyword evidence="10" id="KW-1185">Reference proteome</keyword>
<gene>
    <name evidence="9" type="ORF">COMA1_11036</name>
</gene>
<dbReference type="Pfam" id="PF12704">
    <property type="entry name" value="MacB_PCD"/>
    <property type="match status" value="1"/>
</dbReference>
<feature type="domain" description="MacB-like periplasmic core" evidence="8">
    <location>
        <begin position="25"/>
        <end position="204"/>
    </location>
</feature>
<dbReference type="EMBL" id="CZQA01000001">
    <property type="protein sequence ID" value="CUS33227.1"/>
    <property type="molecule type" value="Genomic_DNA"/>
</dbReference>
<keyword evidence="2" id="KW-1003">Cell membrane</keyword>
<dbReference type="OrthoDB" id="9775544at2"/>
<name>A0A0S4LBJ2_9BACT</name>
<dbReference type="STRING" id="1742972.COMA1_11036"/>
<evidence type="ECO:0000313" key="10">
    <source>
        <dbReference type="Proteomes" id="UP000199032"/>
    </source>
</evidence>
<feature type="transmembrane region" description="Helical" evidence="6">
    <location>
        <begin position="504"/>
        <end position="525"/>
    </location>
</feature>
<evidence type="ECO:0000259" key="8">
    <source>
        <dbReference type="Pfam" id="PF12704"/>
    </source>
</evidence>
<proteinExistence type="predicted"/>
<accession>A0A0S4LBJ2</accession>
<organism evidence="9 10">
    <name type="scientific">Candidatus Nitrospira nitrosa</name>
    <dbReference type="NCBI Taxonomy" id="1742972"/>
    <lineage>
        <taxon>Bacteria</taxon>
        <taxon>Pseudomonadati</taxon>
        <taxon>Nitrospirota</taxon>
        <taxon>Nitrospiria</taxon>
        <taxon>Nitrospirales</taxon>
        <taxon>Nitrospiraceae</taxon>
        <taxon>Nitrospira</taxon>
    </lineage>
</organism>
<reference evidence="9 10" key="1">
    <citation type="submission" date="2015-10" db="EMBL/GenBank/DDBJ databases">
        <authorList>
            <person name="Gilbert D.G."/>
        </authorList>
    </citation>
    <scope>NUCLEOTIDE SEQUENCE [LARGE SCALE GENOMIC DNA]</scope>
    <source>
        <strain evidence="9">COMA1</strain>
    </source>
</reference>
<evidence type="ECO:0000256" key="4">
    <source>
        <dbReference type="ARBA" id="ARBA00022989"/>
    </source>
</evidence>
<evidence type="ECO:0000256" key="2">
    <source>
        <dbReference type="ARBA" id="ARBA00022475"/>
    </source>
</evidence>
<dbReference type="RefSeq" id="WP_090744623.1">
    <property type="nucleotide sequence ID" value="NZ_CZQA01000001.1"/>
</dbReference>
<dbReference type="InterPro" id="IPR038766">
    <property type="entry name" value="Membrane_comp_ABC_pdt"/>
</dbReference>
<dbReference type="Pfam" id="PF02687">
    <property type="entry name" value="FtsX"/>
    <property type="match status" value="2"/>
</dbReference>
<sequence>MTPFTFTMAWRETRSAWRHFVYFLVCIAIGVGALTGVSLFGAEVEKTVNKEARSLLGGDLEIRLSRTISPQGQAILDSLSPRGISLTHVSELIAMAAKSDSSPSGQPTQIVELKAVEPEYPLYGTIRLEPQGNLAELLDQQAGRCQGRPTFGVVVQESLLIKMGLRIGECLKIGQGLFGITGVVRTEPDRMANAFSLGPRLLISREGLHAAELVKVGSRIRERYLLKIPPNLPTDPLLYELRGRLELDAARVSGYKDAQPQLKQFLDQLTRYLGLIGLTALFIGGLGVATSVHAFVREKLTTIAILKTIGADSPTIIRTYALQAMMLGLAGSLIGLVVGVLLQQALPWMIAALMASDLLDQLGFTEGGLSISPVPLVKGLALGLLSTLLFTLWPLLTIREVKPARIFRREIVPMAPPASQNPQPWWKAWRKIDQGKGITSIGIGLGLALLSVWQAGSWRVGALFIAAFAGAVVLLGLAARALLRVLTRWPRPDLLIFRQALGNVLRPGSQAVSITIAIGIGVMVVTTVSLVERSLLAQVGENRPSDAPTFFFIDIQPDQTEEFVRLLHQRTNDPAPRLTPLVRSRLASIKGQPIKLEALSEAEEQKEKSEAKKEQRKKWYLTREYVLTFLQELPKDNQVVAGEWWKPGQTFTTPLISIEEEAATQLGLNIGDTIEVDIQGVFVMGEIGSIRKVEWGNFSTNFYMIFSPGSLDGAPHTYVGTVRVSPSEEVVLQQAVVTAFPNVTAINMGDMLESFARVLDRLSLAIRAVALFCVLSGCFVMAAALAATRYRRLYESVILKALGATRMVIAQSFAVEYALLGALGGLLGTVLASVLSWAVLETVFDLSWSLHPAILASGCAATIILTVLVGFFSTYRILGQPPLAVLRHE</sequence>
<feature type="transmembrane region" description="Helical" evidence="6">
    <location>
        <begin position="462"/>
        <end position="483"/>
    </location>
</feature>
<dbReference type="PANTHER" id="PTHR30287">
    <property type="entry name" value="MEMBRANE COMPONENT OF PREDICTED ABC SUPERFAMILY METABOLITE UPTAKE TRANSPORTER"/>
    <property type="match status" value="1"/>
</dbReference>
<dbReference type="AlphaFoldDB" id="A0A0S4LBJ2"/>
<feature type="transmembrane region" description="Helical" evidence="6">
    <location>
        <begin position="852"/>
        <end position="878"/>
    </location>
</feature>
<protein>
    <submittedName>
        <fullName evidence="9">Putative Uncharacterized ABC-type transport system, permease component YbbP</fullName>
    </submittedName>
</protein>
<dbReference type="PANTHER" id="PTHR30287:SF1">
    <property type="entry name" value="INNER MEMBRANE PROTEIN"/>
    <property type="match status" value="1"/>
</dbReference>
<keyword evidence="4 6" id="KW-1133">Transmembrane helix</keyword>
<feature type="domain" description="ABC3 transporter permease C-terminal" evidence="7">
    <location>
        <begin position="769"/>
        <end position="882"/>
    </location>
</feature>
<feature type="transmembrane region" description="Helical" evidence="6">
    <location>
        <begin position="764"/>
        <end position="787"/>
    </location>
</feature>